<comment type="subcellular location">
    <subcellularLocation>
        <location evidence="1">Nucleus</location>
    </subcellularLocation>
</comment>
<dbReference type="InterPro" id="IPR011665">
    <property type="entry name" value="BRF1_TBP-bd_dom"/>
</dbReference>
<evidence type="ECO:0000256" key="5">
    <source>
        <dbReference type="ARBA" id="ARBA00022771"/>
    </source>
</evidence>
<evidence type="ECO:0000256" key="9">
    <source>
        <dbReference type="ARBA" id="ARBA00023163"/>
    </source>
</evidence>
<evidence type="ECO:0000256" key="11">
    <source>
        <dbReference type="ARBA" id="ARBA00031009"/>
    </source>
</evidence>
<dbReference type="PROSITE" id="PS51134">
    <property type="entry name" value="ZF_TFIIB"/>
    <property type="match status" value="1"/>
</dbReference>
<feature type="compositionally biased region" description="Gly residues" evidence="13">
    <location>
        <begin position="538"/>
        <end position="553"/>
    </location>
</feature>
<dbReference type="InterPro" id="IPR013763">
    <property type="entry name" value="Cyclin-like_dom"/>
</dbReference>
<dbReference type="Pfam" id="PF00382">
    <property type="entry name" value="TFIIB"/>
    <property type="match status" value="2"/>
</dbReference>
<dbReference type="SUPFAM" id="SSF47954">
    <property type="entry name" value="Cyclin-like"/>
    <property type="match status" value="2"/>
</dbReference>
<feature type="compositionally biased region" description="Gly residues" evidence="13">
    <location>
        <begin position="336"/>
        <end position="345"/>
    </location>
</feature>
<keyword evidence="16" id="KW-1185">Reference proteome</keyword>
<dbReference type="GO" id="GO:0000995">
    <property type="term" value="F:RNA polymerase III general transcription initiation factor activity"/>
    <property type="evidence" value="ECO:0007669"/>
    <property type="project" value="TreeGrafter"/>
</dbReference>
<dbReference type="Gene3D" id="1.10.472.10">
    <property type="entry name" value="Cyclin-like"/>
    <property type="match status" value="2"/>
</dbReference>
<accession>A0AA35WNU8</accession>
<evidence type="ECO:0000259" key="14">
    <source>
        <dbReference type="PROSITE" id="PS51134"/>
    </source>
</evidence>
<dbReference type="PANTHER" id="PTHR11618:SF4">
    <property type="entry name" value="TRANSCRIPTION FACTOR IIIB 90 KDA SUBUNIT"/>
    <property type="match status" value="1"/>
</dbReference>
<evidence type="ECO:0000256" key="4">
    <source>
        <dbReference type="ARBA" id="ARBA00022737"/>
    </source>
</evidence>
<keyword evidence="4" id="KW-0677">Repeat</keyword>
<feature type="region of interest" description="Disordered" evidence="13">
    <location>
        <begin position="505"/>
        <end position="579"/>
    </location>
</feature>
<dbReference type="EMBL" id="CASHTH010001876">
    <property type="protein sequence ID" value="CAI8021265.1"/>
    <property type="molecule type" value="Genomic_DNA"/>
</dbReference>
<keyword evidence="7" id="KW-0805">Transcription regulation</keyword>
<evidence type="ECO:0000256" key="1">
    <source>
        <dbReference type="ARBA" id="ARBA00004123"/>
    </source>
</evidence>
<evidence type="ECO:0000256" key="13">
    <source>
        <dbReference type="SAM" id="MobiDB-lite"/>
    </source>
</evidence>
<keyword evidence="3" id="KW-0479">Metal-binding</keyword>
<dbReference type="GO" id="GO:0017025">
    <property type="term" value="F:TBP-class protein binding"/>
    <property type="evidence" value="ECO:0007669"/>
    <property type="project" value="InterPro"/>
</dbReference>
<feature type="domain" description="TFIIB-type" evidence="14">
    <location>
        <begin position="1"/>
        <end position="32"/>
    </location>
</feature>
<dbReference type="Pfam" id="PF08271">
    <property type="entry name" value="Zn_Ribbon_TF"/>
    <property type="match status" value="1"/>
</dbReference>
<proteinExistence type="inferred from homology"/>
<dbReference type="GO" id="GO:0005634">
    <property type="term" value="C:nucleus"/>
    <property type="evidence" value="ECO:0007669"/>
    <property type="project" value="UniProtKB-SubCell"/>
</dbReference>
<dbReference type="FunFam" id="1.10.472.10:FF:000002">
    <property type="entry name" value="Transcription factor IIIB 90 kDa subunit"/>
    <property type="match status" value="1"/>
</dbReference>
<dbReference type="PRINTS" id="PR00685">
    <property type="entry name" value="TIFACTORIIB"/>
</dbReference>
<dbReference type="InterPro" id="IPR013137">
    <property type="entry name" value="Znf_TFIIB"/>
</dbReference>
<keyword evidence="6" id="KW-0862">Zinc</keyword>
<dbReference type="Gene3D" id="2.20.25.10">
    <property type="match status" value="1"/>
</dbReference>
<dbReference type="GO" id="GO:0000126">
    <property type="term" value="C:transcription factor TFIIIB complex"/>
    <property type="evidence" value="ECO:0007669"/>
    <property type="project" value="TreeGrafter"/>
</dbReference>
<keyword evidence="5 12" id="KW-0863">Zinc-finger</keyword>
<dbReference type="GO" id="GO:0097550">
    <property type="term" value="C:transcription preinitiation complex"/>
    <property type="evidence" value="ECO:0007669"/>
    <property type="project" value="TreeGrafter"/>
</dbReference>
<keyword evidence="10" id="KW-0539">Nucleus</keyword>
<dbReference type="Gene3D" id="1.20.5.650">
    <property type="entry name" value="Single helix bin"/>
    <property type="match status" value="1"/>
</dbReference>
<feature type="region of interest" description="Disordered" evidence="13">
    <location>
        <begin position="454"/>
        <end position="475"/>
    </location>
</feature>
<dbReference type="SUPFAM" id="SSF57783">
    <property type="entry name" value="Zinc beta-ribbon"/>
    <property type="match status" value="1"/>
</dbReference>
<evidence type="ECO:0000313" key="15">
    <source>
        <dbReference type="EMBL" id="CAI8021265.1"/>
    </source>
</evidence>
<reference evidence="15" key="1">
    <citation type="submission" date="2023-03" db="EMBL/GenBank/DDBJ databases">
        <authorList>
            <person name="Steffen K."/>
            <person name="Cardenas P."/>
        </authorList>
    </citation>
    <scope>NUCLEOTIDE SEQUENCE</scope>
</reference>
<dbReference type="PANTHER" id="PTHR11618">
    <property type="entry name" value="TRANSCRIPTION INITIATION FACTOR IIB-RELATED"/>
    <property type="match status" value="1"/>
</dbReference>
<keyword evidence="9" id="KW-0804">Transcription</keyword>
<dbReference type="GO" id="GO:0070897">
    <property type="term" value="P:transcription preinitiation complex assembly"/>
    <property type="evidence" value="ECO:0007669"/>
    <property type="project" value="InterPro"/>
</dbReference>
<gene>
    <name evidence="15" type="ORF">GBAR_LOCUS12634</name>
</gene>
<evidence type="ECO:0000256" key="2">
    <source>
        <dbReference type="ARBA" id="ARBA00010857"/>
    </source>
</evidence>
<dbReference type="CDD" id="cd20553">
    <property type="entry name" value="CYCLIN_TFIIIB90_rpt1"/>
    <property type="match status" value="1"/>
</dbReference>
<dbReference type="Proteomes" id="UP001174909">
    <property type="component" value="Unassembled WGS sequence"/>
</dbReference>
<feature type="compositionally biased region" description="Polar residues" evidence="13">
    <location>
        <begin position="505"/>
        <end position="515"/>
    </location>
</feature>
<evidence type="ECO:0000256" key="12">
    <source>
        <dbReference type="PROSITE-ProRule" id="PRU00469"/>
    </source>
</evidence>
<dbReference type="InterPro" id="IPR000812">
    <property type="entry name" value="TFIIB"/>
</dbReference>
<evidence type="ECO:0000256" key="6">
    <source>
        <dbReference type="ARBA" id="ARBA00022833"/>
    </source>
</evidence>
<dbReference type="FunFam" id="1.10.472.10:FF:000007">
    <property type="entry name" value="Transcription factor IIIB 90 kDa subunit"/>
    <property type="match status" value="1"/>
</dbReference>
<dbReference type="InterPro" id="IPR036915">
    <property type="entry name" value="Cyclin-like_sf"/>
</dbReference>
<evidence type="ECO:0000256" key="8">
    <source>
        <dbReference type="ARBA" id="ARBA00023159"/>
    </source>
</evidence>
<organism evidence="15 16">
    <name type="scientific">Geodia barretti</name>
    <name type="common">Barrett's horny sponge</name>
    <dbReference type="NCBI Taxonomy" id="519541"/>
    <lineage>
        <taxon>Eukaryota</taxon>
        <taxon>Metazoa</taxon>
        <taxon>Porifera</taxon>
        <taxon>Demospongiae</taxon>
        <taxon>Heteroscleromorpha</taxon>
        <taxon>Tetractinellida</taxon>
        <taxon>Astrophorina</taxon>
        <taxon>Geodiidae</taxon>
        <taxon>Geodia</taxon>
    </lineage>
</organism>
<dbReference type="FunFam" id="2.20.25.10:FF:000012">
    <property type="entry name" value="Putative transcription factor IIIB 90 kDa subunit"/>
    <property type="match status" value="1"/>
</dbReference>
<keyword evidence="8" id="KW-0010">Activator</keyword>
<sequence>MSSVCSQCGGTDIEYDQARGDAVCTSCGSVLEDNIIVSEITFQEQSSGASTVVGQFVSSEGGKNPLSGTGFHHGMGKDSREVTLQQAKKRLTNLGNLLKLNHHCIDSAFMFFKMALNRNLTRGRKSSIVDTACLYLVCRSEGTPHLLLDFSDVLQINVYALGRAYLKLATALHINPPAIDPCLYIHRFAHKLELAEKTHEVSVTAMRLVARMKRDWIHHGRRPAGLCGAALLVAARLHNFNRSVREVAKVVKLSEGTIRKRLGDFKDTASSRLTIDEFLKIDLEQEHDPPSFNDAKKKSKQQQQQHQTGEVGEEGDVVRSKERGEEGEEEEEEGGRGGGGGFGGIVIGSVEETIERARIAEAFMNASSTAGLSENLDTLATLVDQEDNGVARPCERPEDSELNLEGIDDKEIEMMLLSEEEAKIKAQLWYSENADFLKEQEVKREKLAALEAAKADKPKKKYNKRKTRVSQPASTAGEAIERMLVERRISTKINYDVLKDLDKTMSSQGESSHQPTLVEEPGASRHSVAGVTSETSQGGLGEGGDEGVAGFSGCGSPPVTPRSPLVPGRRDRLPSLQSRKRSLPSFARGYLDCRLTQWNLLYQYRHQ</sequence>
<dbReference type="GO" id="GO:0008270">
    <property type="term" value="F:zinc ion binding"/>
    <property type="evidence" value="ECO:0007669"/>
    <property type="project" value="UniProtKB-KW"/>
</dbReference>
<dbReference type="GO" id="GO:0001006">
    <property type="term" value="F:RNA polymerase III type 3 promoter sequence-specific DNA binding"/>
    <property type="evidence" value="ECO:0007669"/>
    <property type="project" value="TreeGrafter"/>
</dbReference>
<evidence type="ECO:0000256" key="3">
    <source>
        <dbReference type="ARBA" id="ARBA00022723"/>
    </source>
</evidence>
<evidence type="ECO:0000256" key="10">
    <source>
        <dbReference type="ARBA" id="ARBA00023242"/>
    </source>
</evidence>
<name>A0AA35WNU8_GEOBA</name>
<evidence type="ECO:0000313" key="16">
    <source>
        <dbReference type="Proteomes" id="UP001174909"/>
    </source>
</evidence>
<dbReference type="CDD" id="cd20554">
    <property type="entry name" value="CYCLIN_TFIIIB90_rpt2"/>
    <property type="match status" value="1"/>
</dbReference>
<dbReference type="Pfam" id="PF07741">
    <property type="entry name" value="BRF1"/>
    <property type="match status" value="1"/>
</dbReference>
<feature type="compositionally biased region" description="Basic residues" evidence="13">
    <location>
        <begin position="457"/>
        <end position="468"/>
    </location>
</feature>
<comment type="caution">
    <text evidence="15">The sequence shown here is derived from an EMBL/GenBank/DDBJ whole genome shotgun (WGS) entry which is preliminary data.</text>
</comment>
<evidence type="ECO:0000256" key="7">
    <source>
        <dbReference type="ARBA" id="ARBA00023015"/>
    </source>
</evidence>
<protein>
    <recommendedName>
        <fullName evidence="11">B-related factor 1</fullName>
    </recommendedName>
</protein>
<comment type="similarity">
    <text evidence="2">Belongs to the TFIIB family.</text>
</comment>
<dbReference type="InterPro" id="IPR013150">
    <property type="entry name" value="TFIIB_cyclin"/>
</dbReference>
<feature type="region of interest" description="Disordered" evidence="13">
    <location>
        <begin position="284"/>
        <end position="345"/>
    </location>
</feature>
<dbReference type="SMART" id="SM00385">
    <property type="entry name" value="CYCLIN"/>
    <property type="match status" value="2"/>
</dbReference>
<dbReference type="AlphaFoldDB" id="A0AA35WNU8"/>